<proteinExistence type="predicted"/>
<reference evidence="1" key="2">
    <citation type="journal article" date="2015" name="Data Brief">
        <title>Shoot transcriptome of the giant reed, Arundo donax.</title>
        <authorList>
            <person name="Barrero R.A."/>
            <person name="Guerrero F.D."/>
            <person name="Moolhuijzen P."/>
            <person name="Goolsby J.A."/>
            <person name="Tidwell J."/>
            <person name="Bellgard S.E."/>
            <person name="Bellgard M.I."/>
        </authorList>
    </citation>
    <scope>NUCLEOTIDE SEQUENCE</scope>
    <source>
        <tissue evidence="1">Shoot tissue taken approximately 20 cm above the soil surface</tissue>
    </source>
</reference>
<dbReference type="AlphaFoldDB" id="A0A0A9B1N2"/>
<organism evidence="1">
    <name type="scientific">Arundo donax</name>
    <name type="common">Giant reed</name>
    <name type="synonym">Donax arundinaceus</name>
    <dbReference type="NCBI Taxonomy" id="35708"/>
    <lineage>
        <taxon>Eukaryota</taxon>
        <taxon>Viridiplantae</taxon>
        <taxon>Streptophyta</taxon>
        <taxon>Embryophyta</taxon>
        <taxon>Tracheophyta</taxon>
        <taxon>Spermatophyta</taxon>
        <taxon>Magnoliopsida</taxon>
        <taxon>Liliopsida</taxon>
        <taxon>Poales</taxon>
        <taxon>Poaceae</taxon>
        <taxon>PACMAD clade</taxon>
        <taxon>Arundinoideae</taxon>
        <taxon>Arundineae</taxon>
        <taxon>Arundo</taxon>
    </lineage>
</organism>
<name>A0A0A9B1N2_ARUDO</name>
<sequence length="25" mass="2632">MSLHTCVARVVLPIPAAPNMHSPCS</sequence>
<evidence type="ECO:0000313" key="1">
    <source>
        <dbReference type="EMBL" id="JAD57904.1"/>
    </source>
</evidence>
<accession>A0A0A9B1N2</accession>
<reference evidence="1" key="1">
    <citation type="submission" date="2014-09" db="EMBL/GenBank/DDBJ databases">
        <authorList>
            <person name="Magalhaes I.L.F."/>
            <person name="Oliveira U."/>
            <person name="Santos F.R."/>
            <person name="Vidigal T.H.D.A."/>
            <person name="Brescovit A.D."/>
            <person name="Santos A.J."/>
        </authorList>
    </citation>
    <scope>NUCLEOTIDE SEQUENCE</scope>
    <source>
        <tissue evidence="1">Shoot tissue taken approximately 20 cm above the soil surface</tissue>
    </source>
</reference>
<dbReference type="EMBL" id="GBRH01239991">
    <property type="protein sequence ID" value="JAD57904.1"/>
    <property type="molecule type" value="Transcribed_RNA"/>
</dbReference>
<protein>
    <submittedName>
        <fullName evidence="1">Uncharacterized protein</fullName>
    </submittedName>
</protein>